<evidence type="ECO:0000259" key="17">
    <source>
        <dbReference type="Pfam" id="PF07995"/>
    </source>
</evidence>
<evidence type="ECO:0000259" key="16">
    <source>
        <dbReference type="Pfam" id="PF03024"/>
    </source>
</evidence>
<dbReference type="Proteomes" id="UP000289738">
    <property type="component" value="Chromosome A05"/>
</dbReference>
<protein>
    <recommendedName>
        <fullName evidence="20">Glucose/Sorbosone dehydrogenase domain-containing protein</fullName>
    </recommendedName>
</protein>
<keyword evidence="12" id="KW-0325">Glycoprotein</keyword>
<comment type="subcellular location">
    <subcellularLocation>
        <location evidence="2">Cell membrane</location>
        <topology evidence="2">Lipid-anchor</topology>
    </subcellularLocation>
    <subcellularLocation>
        <location evidence="3">Secreted</location>
    </subcellularLocation>
</comment>
<organism evidence="18 19">
    <name type="scientific">Arachis hypogaea</name>
    <name type="common">Peanut</name>
    <dbReference type="NCBI Taxonomy" id="3818"/>
    <lineage>
        <taxon>Eukaryota</taxon>
        <taxon>Viridiplantae</taxon>
        <taxon>Streptophyta</taxon>
        <taxon>Embryophyta</taxon>
        <taxon>Tracheophyta</taxon>
        <taxon>Spermatophyta</taxon>
        <taxon>Magnoliopsida</taxon>
        <taxon>eudicotyledons</taxon>
        <taxon>Gunneridae</taxon>
        <taxon>Pentapetalae</taxon>
        <taxon>rosids</taxon>
        <taxon>fabids</taxon>
        <taxon>Fabales</taxon>
        <taxon>Fabaceae</taxon>
        <taxon>Papilionoideae</taxon>
        <taxon>50 kb inversion clade</taxon>
        <taxon>dalbergioids sensu lato</taxon>
        <taxon>Dalbergieae</taxon>
        <taxon>Pterocarpus clade</taxon>
        <taxon>Arachis</taxon>
    </lineage>
</organism>
<evidence type="ECO:0000256" key="6">
    <source>
        <dbReference type="ARBA" id="ARBA00022525"/>
    </source>
</evidence>
<evidence type="ECO:0000256" key="13">
    <source>
        <dbReference type="ARBA" id="ARBA00023288"/>
    </source>
</evidence>
<dbReference type="InterPro" id="IPR011042">
    <property type="entry name" value="6-blade_b-propeller_TolB-like"/>
</dbReference>
<feature type="transmembrane region" description="Helical" evidence="15">
    <location>
        <begin position="38"/>
        <end position="61"/>
    </location>
</feature>
<evidence type="ECO:0000256" key="2">
    <source>
        <dbReference type="ARBA" id="ARBA00004193"/>
    </source>
</evidence>
<evidence type="ECO:0000256" key="11">
    <source>
        <dbReference type="ARBA" id="ARBA00023157"/>
    </source>
</evidence>
<evidence type="ECO:0000256" key="8">
    <source>
        <dbReference type="ARBA" id="ARBA00022891"/>
    </source>
</evidence>
<dbReference type="EMBL" id="SDMP01000005">
    <property type="protein sequence ID" value="RYR56657.1"/>
    <property type="molecule type" value="Genomic_DNA"/>
</dbReference>
<dbReference type="Gene3D" id="2.120.10.30">
    <property type="entry name" value="TolB, C-terminal domain"/>
    <property type="match status" value="1"/>
</dbReference>
<keyword evidence="19" id="KW-1185">Reference proteome</keyword>
<dbReference type="PANTHER" id="PTHR19328:SF13">
    <property type="entry name" value="HIPL1 PROTEIN"/>
    <property type="match status" value="1"/>
</dbReference>
<keyword evidence="9" id="KW-0560">Oxidoreductase</keyword>
<evidence type="ECO:0000256" key="7">
    <source>
        <dbReference type="ARBA" id="ARBA00022729"/>
    </source>
</evidence>
<keyword evidence="15" id="KW-0812">Transmembrane</keyword>
<evidence type="ECO:0000256" key="1">
    <source>
        <dbReference type="ARBA" id="ARBA00001931"/>
    </source>
</evidence>
<dbReference type="GO" id="GO:0005576">
    <property type="term" value="C:extracellular region"/>
    <property type="evidence" value="ECO:0007669"/>
    <property type="project" value="UniProtKB-SubCell"/>
</dbReference>
<keyword evidence="11" id="KW-1015">Disulfide bond</keyword>
<evidence type="ECO:0000256" key="3">
    <source>
        <dbReference type="ARBA" id="ARBA00004613"/>
    </source>
</evidence>
<evidence type="ECO:0000256" key="10">
    <source>
        <dbReference type="ARBA" id="ARBA00023136"/>
    </source>
</evidence>
<evidence type="ECO:0000313" key="19">
    <source>
        <dbReference type="Proteomes" id="UP000289738"/>
    </source>
</evidence>
<keyword evidence="13" id="KW-0449">Lipoprotein</keyword>
<feature type="domain" description="Glucose/Sorbosone dehydrogenase" evidence="17">
    <location>
        <begin position="256"/>
        <end position="543"/>
    </location>
</feature>
<comment type="caution">
    <text evidence="18">The sequence shown here is derived from an EMBL/GenBank/DDBJ whole genome shotgun (WGS) entry which is preliminary data.</text>
</comment>
<dbReference type="GO" id="GO:0005886">
    <property type="term" value="C:plasma membrane"/>
    <property type="evidence" value="ECO:0007669"/>
    <property type="project" value="UniProtKB-SubCell"/>
</dbReference>
<evidence type="ECO:0000256" key="12">
    <source>
        <dbReference type="ARBA" id="ARBA00023180"/>
    </source>
</evidence>
<dbReference type="SUPFAM" id="SSF50952">
    <property type="entry name" value="Soluble quinoprotein glucose dehydrogenase"/>
    <property type="match status" value="1"/>
</dbReference>
<dbReference type="InterPro" id="IPR011041">
    <property type="entry name" value="Quinoprot_gluc/sorb_DH_b-prop"/>
</dbReference>
<dbReference type="GO" id="GO:0016491">
    <property type="term" value="F:oxidoreductase activity"/>
    <property type="evidence" value="ECO:0007669"/>
    <property type="project" value="UniProtKB-KW"/>
</dbReference>
<dbReference type="FunFam" id="2.120.10.30:FF:000067">
    <property type="entry name" value="HHIP-like 1"/>
    <property type="match status" value="1"/>
</dbReference>
<dbReference type="Pfam" id="PF07995">
    <property type="entry name" value="GSDH"/>
    <property type="match status" value="1"/>
</dbReference>
<accession>A0A445D0E6</accession>
<proteinExistence type="inferred from homology"/>
<evidence type="ECO:0000256" key="5">
    <source>
        <dbReference type="ARBA" id="ARBA00022475"/>
    </source>
</evidence>
<dbReference type="InterPro" id="IPR018143">
    <property type="entry name" value="Folate_rcpt-like"/>
</dbReference>
<evidence type="ECO:0008006" key="20">
    <source>
        <dbReference type="Google" id="ProtNLM"/>
    </source>
</evidence>
<feature type="domain" description="Folate receptor-like" evidence="16">
    <location>
        <begin position="79"/>
        <end position="220"/>
    </location>
</feature>
<keyword evidence="15" id="KW-1133">Transmembrane helix</keyword>
<evidence type="ECO:0000256" key="15">
    <source>
        <dbReference type="SAM" id="Phobius"/>
    </source>
</evidence>
<dbReference type="PANTHER" id="PTHR19328">
    <property type="entry name" value="HEDGEHOG-INTERACTING PROTEIN"/>
    <property type="match status" value="1"/>
</dbReference>
<reference evidence="18 19" key="1">
    <citation type="submission" date="2019-01" db="EMBL/GenBank/DDBJ databases">
        <title>Sequencing of cultivated peanut Arachis hypogaea provides insights into genome evolution and oil improvement.</title>
        <authorList>
            <person name="Chen X."/>
        </authorList>
    </citation>
    <scope>NUCLEOTIDE SEQUENCE [LARGE SCALE GENOMIC DNA]</scope>
    <source>
        <strain evidence="19">cv. Fuhuasheng</strain>
        <tissue evidence="18">Leaves</tissue>
    </source>
</reference>
<keyword evidence="10 15" id="KW-0472">Membrane</keyword>
<keyword evidence="7" id="KW-0732">Signal</keyword>
<evidence type="ECO:0000313" key="18">
    <source>
        <dbReference type="EMBL" id="RYR56657.1"/>
    </source>
</evidence>
<dbReference type="Pfam" id="PF03024">
    <property type="entry name" value="Folate_rec"/>
    <property type="match status" value="1"/>
</dbReference>
<name>A0A445D0E6_ARAHY</name>
<evidence type="ECO:0000256" key="14">
    <source>
        <dbReference type="ARBA" id="ARBA00061483"/>
    </source>
</evidence>
<dbReference type="STRING" id="3818.A0A445D0E6"/>
<keyword evidence="8" id="KW-0634">PQQ</keyword>
<dbReference type="AlphaFoldDB" id="A0A445D0E6"/>
<comment type="similarity">
    <text evidence="4">Belongs to the HHIP family.</text>
</comment>
<keyword evidence="5" id="KW-1003">Cell membrane</keyword>
<evidence type="ECO:0000256" key="9">
    <source>
        <dbReference type="ARBA" id="ARBA00023002"/>
    </source>
</evidence>
<dbReference type="InterPro" id="IPR012938">
    <property type="entry name" value="Glc/Sorbosone_DH"/>
</dbReference>
<sequence>MPPSQNTAKACGFECIYKLNCKRSFKFQLVYGEMKKGVLFSTTFLFCCLVLLLDCAVSLPLCVDSRAPFTLNKTLGFCPYNGSTCCNSTQDAQIQKQFQAMKVSDTACASVLKSLLCARCDPFSAELYTVQSSPRSVPVLCNSTVPANSSQSKAAAVEDFCSQVWDTCQTVYITNSPFAPSLQGQAGGPQIKANATKLTNLWQSKTDFCSAFGGTSTNTSVCFEGEPVALNKTATPINPPLGLCLEKIGNGSYLSMAAHPDGSNRAFFSNQMGKVWLATLPDKESGGTLKLDESSPFVDLTDQVYFNTVFGMMGMAFHPNFAQNGRFFASFNCDKSKWSGCNGRCACNSDVNCDPSKIGTDHGSAPCQYQTVIAEYTANGTGSQPSSAESAKPTEVRRIFTMGLPYTSHHGGQILFGPEDGYLYFMMGDGGGSGDPNNFSQNKKSLLGKIMRIDVDNIPSEAEISKLGLWGNYSIPKDNPFSEDKDLQPEIWALGLRNPWRCSFDSERPSYFVCADVGQDLYEEVDLITKGGNYGWSVYEGPYLFNPTQSAGGNTSVKSINSIFPILGYNHSVVNKNEGSASITGGYVYRSTTDPCTYGRYLYGDLYAGAIWAATEDPENSGNFSTNKTPFKCAHDSAIKCDSAPGSSLPALGYIFSFGEDNNKDVYILASAGVYRVVRPSRCSYACSLEKTTATNPTSQPPGPSPSLAIRWSNVSGYLMLLQFSSILLILLTLLLLIEGLNPSNRFGGRSSWDLGTGFVTVVSRAREQVCSVSSLERLFCRCDLMRGMARQKSESVGAPVVSTGDVLSTCYCVTSDVWGMPSWVTEADLQRLRDQGAICGGGDAKRQYELVLPESDERVCYINPNSP</sequence>
<evidence type="ECO:0000256" key="4">
    <source>
        <dbReference type="ARBA" id="ARBA00010658"/>
    </source>
</evidence>
<gene>
    <name evidence="18" type="ORF">Ahy_A05g022335</name>
</gene>
<comment type="similarity">
    <text evidence="14">Belongs to the PQQ oxidoreductase GdhB family.</text>
</comment>
<comment type="cofactor">
    <cofactor evidence="1">
        <name>pyrroloquinoline quinone</name>
        <dbReference type="ChEBI" id="CHEBI:58442"/>
    </cofactor>
</comment>
<feature type="transmembrane region" description="Helical" evidence="15">
    <location>
        <begin position="715"/>
        <end position="738"/>
    </location>
</feature>
<keyword evidence="6" id="KW-0964">Secreted</keyword>